<evidence type="ECO:0000256" key="1">
    <source>
        <dbReference type="SAM" id="Phobius"/>
    </source>
</evidence>
<dbReference type="AlphaFoldDB" id="A0AAT9LD55"/>
<dbReference type="KEGG" id="fcz:IMF26_03105"/>
<keyword evidence="1" id="KW-1133">Transmembrane helix</keyword>
<keyword evidence="1" id="KW-0812">Transmembrane</keyword>
<sequence length="460" mass="47803">MSVGTMTFKALVSKLRAISRADISHKTPELLRLRHLLRSASDPVLFTIVLSLVAHAVFTTFISPRRGIAGGPAGNSSPASPIPVARQISETYPNRTTGSYDSQKLLSYLAGQLQLAGWQTEIQEYSATVKLTSPDLKDSVSLCAEGENLVAFGGATSAGLHSKPGSGTDNTAVVAILVLAPYDVLSAAAAGTSTGTGAAEPRSSTLTPASEILSSLPSAILLTSLTGFQPGKSQCISAGFVSGHNQGGAGTEAVLEDIATRMGMGLGAAIVIGDVSWGNDVALIVHRSTPVTLAKNVAKTLRKYGLRLKAARIEGVMAHYLTDQAAPDQPTPENLRTLPDKGYFWGEGEILASRGIPCVTLGFPRVGVGLWSGATTGTTIDAAQVEDRAKKVADALASLYYAVPTSFAEGGNPGPLVDESIILNIGGNPVFLQKNACVLVIAVFSLLCFVAAFSIKERPS</sequence>
<protein>
    <submittedName>
        <fullName evidence="2">Uncharacterized protein</fullName>
    </submittedName>
</protein>
<dbReference type="EMBL" id="CP062796">
    <property type="protein sequence ID" value="QUL99071.1"/>
    <property type="molecule type" value="Genomic_DNA"/>
</dbReference>
<accession>A0AAT9LD55</accession>
<organism evidence="2">
    <name type="scientific">Candidatus Fermentithermobacillus carboniphilus</name>
    <dbReference type="NCBI Taxonomy" id="3085328"/>
    <lineage>
        <taxon>Bacteria</taxon>
        <taxon>Bacillati</taxon>
        <taxon>Bacillota</taxon>
        <taxon>Candidatus Fermentithermobacillia</taxon>
        <taxon>Candidatus Fermentithermobacillales</taxon>
        <taxon>Candidatus Fermentithermobacillaceae</taxon>
        <taxon>Candidatus Fermentithermobacillus</taxon>
    </lineage>
</organism>
<reference evidence="2" key="1">
    <citation type="submission" date="2020-10" db="EMBL/GenBank/DDBJ databases">
        <authorList>
            <person name="Kadnikov V."/>
            <person name="Beletsky A.V."/>
            <person name="Mardanov A.V."/>
            <person name="Karnachuk O.V."/>
            <person name="Ravin N.V."/>
        </authorList>
    </citation>
    <scope>NUCLEOTIDE SEQUENCE</scope>
    <source>
        <strain evidence="2">Bu02</strain>
    </source>
</reference>
<reference evidence="2" key="2">
    <citation type="journal article" date="2023" name="Biology">
        <title>Prokaryotic Life Associated with Coal-Fire Gas Vents Revealed by Metagenomics.</title>
        <authorList>
            <person name="Kadnikov V.V."/>
            <person name="Mardanov A.V."/>
            <person name="Beletsky A.V."/>
            <person name="Karnachuk O.V."/>
            <person name="Ravin N.V."/>
        </authorList>
    </citation>
    <scope>NUCLEOTIDE SEQUENCE</scope>
    <source>
        <strain evidence="2">Bu02</strain>
    </source>
</reference>
<feature type="transmembrane region" description="Helical" evidence="1">
    <location>
        <begin position="436"/>
        <end position="455"/>
    </location>
</feature>
<dbReference type="Gene3D" id="3.40.630.10">
    <property type="entry name" value="Zn peptidases"/>
    <property type="match status" value="1"/>
</dbReference>
<gene>
    <name evidence="2" type="ORF">IMF26_03105</name>
</gene>
<proteinExistence type="predicted"/>
<name>A0AAT9LD55_9FIRM</name>
<keyword evidence="1" id="KW-0472">Membrane</keyword>
<evidence type="ECO:0000313" key="2">
    <source>
        <dbReference type="EMBL" id="QUL99071.1"/>
    </source>
</evidence>